<dbReference type="EMBL" id="JAOPHQ010004556">
    <property type="protein sequence ID" value="KAK0138987.1"/>
    <property type="molecule type" value="Genomic_DNA"/>
</dbReference>
<evidence type="ECO:0000259" key="2">
    <source>
        <dbReference type="PROSITE" id="PS50966"/>
    </source>
</evidence>
<reference evidence="3" key="1">
    <citation type="journal article" date="2023" name="Front. Mar. Sci.">
        <title>A new Merluccius polli reference genome to investigate the effects of global change in West African waters.</title>
        <authorList>
            <person name="Mateo J.L."/>
            <person name="Blanco-Fernandez C."/>
            <person name="Garcia-Vazquez E."/>
            <person name="Machado-Schiaffino G."/>
        </authorList>
    </citation>
    <scope>NUCLEOTIDE SEQUENCE</scope>
    <source>
        <strain evidence="3">C29</strain>
        <tissue evidence="3">Fin</tissue>
    </source>
</reference>
<evidence type="ECO:0000313" key="3">
    <source>
        <dbReference type="EMBL" id="KAK0138987.1"/>
    </source>
</evidence>
<evidence type="ECO:0000256" key="1">
    <source>
        <dbReference type="PROSITE-ProRule" id="PRU00325"/>
    </source>
</evidence>
<keyword evidence="1" id="KW-0479">Metal-binding</keyword>
<dbReference type="AlphaFoldDB" id="A0AA47MEW6"/>
<accession>A0AA47MEW6</accession>
<organism evidence="3 4">
    <name type="scientific">Merluccius polli</name>
    <name type="common">Benguela hake</name>
    <name type="synonym">Merluccius cadenati</name>
    <dbReference type="NCBI Taxonomy" id="89951"/>
    <lineage>
        <taxon>Eukaryota</taxon>
        <taxon>Metazoa</taxon>
        <taxon>Chordata</taxon>
        <taxon>Craniata</taxon>
        <taxon>Vertebrata</taxon>
        <taxon>Euteleostomi</taxon>
        <taxon>Actinopterygii</taxon>
        <taxon>Neopterygii</taxon>
        <taxon>Teleostei</taxon>
        <taxon>Neoteleostei</taxon>
        <taxon>Acanthomorphata</taxon>
        <taxon>Zeiogadaria</taxon>
        <taxon>Gadariae</taxon>
        <taxon>Gadiformes</taxon>
        <taxon>Gadoidei</taxon>
        <taxon>Merlucciidae</taxon>
        <taxon>Merluccius</taxon>
    </lineage>
</organism>
<proteinExistence type="predicted"/>
<dbReference type="Proteomes" id="UP001174136">
    <property type="component" value="Unassembled WGS sequence"/>
</dbReference>
<dbReference type="PANTHER" id="PTHR47331">
    <property type="entry name" value="PHD-TYPE DOMAIN-CONTAINING PROTEIN"/>
    <property type="match status" value="1"/>
</dbReference>
<gene>
    <name evidence="3" type="ORF">N1851_024461</name>
</gene>
<dbReference type="InterPro" id="IPR007527">
    <property type="entry name" value="Znf_SWIM"/>
</dbReference>
<keyword evidence="4" id="KW-1185">Reference proteome</keyword>
<keyword evidence="1" id="KW-0862">Zinc</keyword>
<name>A0AA47MEW6_MERPO</name>
<dbReference type="GO" id="GO:0008270">
    <property type="term" value="F:zinc ion binding"/>
    <property type="evidence" value="ECO:0007669"/>
    <property type="project" value="UniProtKB-KW"/>
</dbReference>
<feature type="domain" description="SWIM-type" evidence="2">
    <location>
        <begin position="140"/>
        <end position="181"/>
    </location>
</feature>
<sequence length="350" mass="39251">MSERQAQVQQAQNEVLLELGQALTADRAVLQELLISGDRGPRAAGAVGPIHVPKMGEADDAEAFLETRTRDTGSAERSRQQKAESLATPFVFLTYAKITAVCLTSKNKSLNSKALKTCSTHLCLYLIVISQRQGKKTSLYKAWVIYNKEKYIHTANCTCMAGRSSQTQGCKHFTPCLNHLTLKEKLTVNSQKSRGPHDVRSSQLTRVPEDDSLGSKIFQRTVDDNKVASSIEDKLLIELIDKEMFINKGNSWIAPLPFCTSRSRLPNNREQALNRFNSLCRTLDRKAEMKQHFVAFMQRIFDQDHAELAPPLAEGEECWYLPTFGVYHPRKPGQIRAIFDSSAKHLGVSL</sequence>
<protein>
    <recommendedName>
        <fullName evidence="2">SWIM-type domain-containing protein</fullName>
    </recommendedName>
</protein>
<dbReference type="PANTHER" id="PTHR47331:SF7">
    <property type="match status" value="1"/>
</dbReference>
<dbReference type="PROSITE" id="PS50966">
    <property type="entry name" value="ZF_SWIM"/>
    <property type="match status" value="1"/>
</dbReference>
<comment type="caution">
    <text evidence="3">The sequence shown here is derived from an EMBL/GenBank/DDBJ whole genome shotgun (WGS) entry which is preliminary data.</text>
</comment>
<evidence type="ECO:0000313" key="4">
    <source>
        <dbReference type="Proteomes" id="UP001174136"/>
    </source>
</evidence>
<keyword evidence="1" id="KW-0863">Zinc-finger</keyword>